<protein>
    <submittedName>
        <fullName evidence="4">TolC family protein</fullName>
    </submittedName>
</protein>
<evidence type="ECO:0000256" key="3">
    <source>
        <dbReference type="SAM" id="SignalP"/>
    </source>
</evidence>
<gene>
    <name evidence="4" type="ORF">C5O19_02180</name>
</gene>
<keyword evidence="3" id="KW-0732">Signal</keyword>
<keyword evidence="2" id="KW-0175">Coiled coil</keyword>
<evidence type="ECO:0000313" key="4">
    <source>
        <dbReference type="EMBL" id="PQA58502.1"/>
    </source>
</evidence>
<accession>A0A2S7ILA6</accession>
<comment type="caution">
    <text evidence="4">The sequence shown here is derived from an EMBL/GenBank/DDBJ whole genome shotgun (WGS) entry which is preliminary data.</text>
</comment>
<evidence type="ECO:0000256" key="1">
    <source>
        <dbReference type="ARBA" id="ARBA00007613"/>
    </source>
</evidence>
<dbReference type="Pfam" id="PF02321">
    <property type="entry name" value="OEP"/>
    <property type="match status" value="2"/>
</dbReference>
<dbReference type="SUPFAM" id="SSF56954">
    <property type="entry name" value="Outer membrane efflux proteins (OEP)"/>
    <property type="match status" value="1"/>
</dbReference>
<keyword evidence="5" id="KW-1185">Reference proteome</keyword>
<dbReference type="EMBL" id="PTRA01000001">
    <property type="protein sequence ID" value="PQA58502.1"/>
    <property type="molecule type" value="Genomic_DNA"/>
</dbReference>
<proteinExistence type="inferred from homology"/>
<name>A0A2S7ILA6_9BACT</name>
<dbReference type="InterPro" id="IPR010131">
    <property type="entry name" value="MdtP/NodT-like"/>
</dbReference>
<dbReference type="AlphaFoldDB" id="A0A2S7ILA6"/>
<feature type="chain" id="PRO_5015701874" evidence="3">
    <location>
        <begin position="26"/>
        <end position="429"/>
    </location>
</feature>
<dbReference type="PANTHER" id="PTHR30203">
    <property type="entry name" value="OUTER MEMBRANE CATION EFFLUX PROTEIN"/>
    <property type="match status" value="1"/>
</dbReference>
<reference evidence="5" key="1">
    <citation type="submission" date="2018-02" db="EMBL/GenBank/DDBJ databases">
        <title>Genome sequencing of Solimonas sp. HR-BB.</title>
        <authorList>
            <person name="Lee Y."/>
            <person name="Jeon C.O."/>
        </authorList>
    </citation>
    <scope>NUCLEOTIDE SEQUENCE [LARGE SCALE GENOMIC DNA]</scope>
    <source>
        <strain evidence="5">HR-U</strain>
    </source>
</reference>
<dbReference type="Proteomes" id="UP000239590">
    <property type="component" value="Unassembled WGS sequence"/>
</dbReference>
<sequence length="429" mass="48946">MKLIQFSRVLVSLLLFLSVSQLSYGQTDTLRLTLPQAEQQFLQKNFALLAQKYNINLSEAAVQQAKLWDNPNFQFGFNAFNPNTSKVLPLTNPSGDKLNPTGGAYSWQLQQVLSLAGRRSKLVALNEANTEVQQAVFQDVMRSLRYQLAQTFGTLASEQAQYAFIQEERTRLANLLDAFRAQLKLGVISEYEVTRLELEQRNTDAAINDLRNQISQDEATLRILLADTSSTYYRTEFQISDSASPLLNQLLDQAVANRPDLQTTQRQTTYAQQNLTYQKSLATPQLMVGANYARFGEAYPNYYGLQVAMDLPFKNRNQGNIQAAKIGIEQSTQNINQSQLQIRQEVISAYEQWQHAQQLQANLDPGYRQRIQDISKNATIDYQKRVIDLVSFIDKIRSYKDAQLNFINLSNQLYQAQQQLNYVTNSKTF</sequence>
<dbReference type="InterPro" id="IPR003423">
    <property type="entry name" value="OMP_efflux"/>
</dbReference>
<organism evidence="4 5">
    <name type="scientific">Siphonobacter curvatus</name>
    <dbReference type="NCBI Taxonomy" id="2094562"/>
    <lineage>
        <taxon>Bacteria</taxon>
        <taxon>Pseudomonadati</taxon>
        <taxon>Bacteroidota</taxon>
        <taxon>Cytophagia</taxon>
        <taxon>Cytophagales</taxon>
        <taxon>Cytophagaceae</taxon>
        <taxon>Siphonobacter</taxon>
    </lineage>
</organism>
<dbReference type="GO" id="GO:0015562">
    <property type="term" value="F:efflux transmembrane transporter activity"/>
    <property type="evidence" value="ECO:0007669"/>
    <property type="project" value="InterPro"/>
</dbReference>
<comment type="similarity">
    <text evidence="1">Belongs to the outer membrane factor (OMF) (TC 1.B.17) family.</text>
</comment>
<feature type="coiled-coil region" evidence="2">
    <location>
        <begin position="193"/>
        <end position="227"/>
    </location>
</feature>
<dbReference type="Gene3D" id="1.20.1600.10">
    <property type="entry name" value="Outer membrane efflux proteins (OEP)"/>
    <property type="match status" value="1"/>
</dbReference>
<evidence type="ECO:0000256" key="2">
    <source>
        <dbReference type="SAM" id="Coils"/>
    </source>
</evidence>
<dbReference type="OrthoDB" id="9791261at2"/>
<feature type="signal peptide" evidence="3">
    <location>
        <begin position="1"/>
        <end position="25"/>
    </location>
</feature>
<dbReference type="PANTHER" id="PTHR30203:SF23">
    <property type="entry name" value="OUTER MEMBRANE EFFLUX PROTEIN"/>
    <property type="match status" value="1"/>
</dbReference>
<evidence type="ECO:0000313" key="5">
    <source>
        <dbReference type="Proteomes" id="UP000239590"/>
    </source>
</evidence>